<dbReference type="InterPro" id="IPR051414">
    <property type="entry name" value="Adenylate-forming_Reductase"/>
</dbReference>
<keyword evidence="6" id="KW-1185">Reference proteome</keyword>
<dbReference type="InterPro" id="IPR000873">
    <property type="entry name" value="AMP-dep_synth/lig_dom"/>
</dbReference>
<keyword evidence="2" id="KW-0597">Phosphoprotein</keyword>
<proteinExistence type="predicted"/>
<feature type="domain" description="Thioester reductase (TE)" evidence="4">
    <location>
        <begin position="714"/>
        <end position="951"/>
    </location>
</feature>
<sequence>MLNIHDYVTIPLPALPQTQALDSETFKPPVLDGSLTITEMYDWHFDHTPNHPIFIFPRTADGATSTILWPEAVRAIRKAGKITLSRFQEKDTLSSSRIPVIATLAASDTISYYTTVMGIAYVGYTVFPMSPRNSAQAVAHLIRAARVTHIIVGAEKMFHDLAAAAIELLRHSGDHAPHVHEMPFFDKLYSHEEGDEDLPSQAVKSSLDTVVFILHSSGSTSFPKPIFWTHLHLLQWASVPYFGERDLTGVRFASPGIPMFHGMGMFQTVWTAATGVIITVFEPKSPAIVPTPEVVFKHAVDTNSDLIFCVPSFVEVWYENKEYVSWLSKKQGVLFGGAPLNKEVGDALSKAGVSLFSLFGTTEIGIVTSVLPRKPCPDWQYICVSKLMKTEFLFNDDGKAELIIHPHAYHVPVVTNVKRGDVEAYATGDLFTPHPTLPDYWTYYGRADDQIVHSTGEKTNPGPLENILAQDPHVQNAIIFGSGKFNCGVLINPVEADKFDVTDTEKVADYRNKIWPTVERMNLYAPQHSRIFKEMIIIASPSKPFVFTAKNTPRRPFLINQYEPEINALYAAVAETTQPDLPVPSEWNMANTLNFVRTVVARTLGKTVDDQDAIFQHGADSLQATWIRNYIFHAVRTSAQVDTRKFPGNLVYLHPSISALSTFVYEEMVSSHQENRDVSANQCQEMESMVETYSQAFQNHVPSTESNAEDIVLVTGTTGGVGAYILAELLGTAKVSKVYAINRKNKTVLLERQKLVLENVGLDPALASHSRLVLLETDISESGLGLSSERLEEMRSSVTHIIHNAWPVDFNITLATFQPQVKGVRNLIDFALSSSLPEPPRFIFMSSIGVFRNLKTANPVQETAVDSSIAVGSGYGESKWVSERILLNAAAETTLRPIIIRLGQLSGGLNGYWKEKEWVPSLIRSSIHLKCLPALDQSVTWIPMAVAARAITEMRNAGAPILHVAHPKGTPWSTIFQHFSKSLNVPIVPYKQWLDLLEDSSLHSKSSAPARENPASIILDFFRAAKPSTEEAMGLPRMSINEAQAASTVLGSGSLSALGASDVELWLNYWRKTGFLPTGK</sequence>
<dbReference type="InterPro" id="IPR020845">
    <property type="entry name" value="AMP-binding_CS"/>
</dbReference>
<dbReference type="HOGENOM" id="CLU_002220_1_0_1"/>
<evidence type="ECO:0000259" key="3">
    <source>
        <dbReference type="Pfam" id="PF00501"/>
    </source>
</evidence>
<dbReference type="eggNOG" id="KOG1178">
    <property type="taxonomic scope" value="Eukaryota"/>
</dbReference>
<dbReference type="OrthoDB" id="429813at2759"/>
<evidence type="ECO:0000256" key="1">
    <source>
        <dbReference type="ARBA" id="ARBA00022450"/>
    </source>
</evidence>
<keyword evidence="1" id="KW-0596">Phosphopantetheine</keyword>
<reference evidence="6" key="1">
    <citation type="journal article" date="2011" name="Science">
        <title>The plant cell wall-decomposing machinery underlies the functional diversity of forest fungi.</title>
        <authorList>
            <person name="Eastwood D.C."/>
            <person name="Floudas D."/>
            <person name="Binder M."/>
            <person name="Majcherczyk A."/>
            <person name="Schneider P."/>
            <person name="Aerts A."/>
            <person name="Asiegbu F.O."/>
            <person name="Baker S.E."/>
            <person name="Barry K."/>
            <person name="Bendiksby M."/>
            <person name="Blumentritt M."/>
            <person name="Coutinho P.M."/>
            <person name="Cullen D."/>
            <person name="de Vries R.P."/>
            <person name="Gathman A."/>
            <person name="Goodell B."/>
            <person name="Henrissat B."/>
            <person name="Ihrmark K."/>
            <person name="Kauserud H."/>
            <person name="Kohler A."/>
            <person name="LaButti K."/>
            <person name="Lapidus A."/>
            <person name="Lavin J.L."/>
            <person name="Lee Y.-H."/>
            <person name="Lindquist E."/>
            <person name="Lilly W."/>
            <person name="Lucas S."/>
            <person name="Morin E."/>
            <person name="Murat C."/>
            <person name="Oguiza J.A."/>
            <person name="Park J."/>
            <person name="Pisabarro A.G."/>
            <person name="Riley R."/>
            <person name="Rosling A."/>
            <person name="Salamov A."/>
            <person name="Schmidt O."/>
            <person name="Schmutz J."/>
            <person name="Skrede I."/>
            <person name="Stenlid J."/>
            <person name="Wiebenga A."/>
            <person name="Xie X."/>
            <person name="Kuees U."/>
            <person name="Hibbett D.S."/>
            <person name="Hoffmeister D."/>
            <person name="Hoegberg N."/>
            <person name="Martin F."/>
            <person name="Grigoriev I.V."/>
            <person name="Watkinson S.C."/>
        </authorList>
    </citation>
    <scope>NUCLEOTIDE SEQUENCE [LARGE SCALE GENOMIC DNA]</scope>
    <source>
        <strain evidence="6">strain S7.3</strain>
    </source>
</reference>
<evidence type="ECO:0000259" key="4">
    <source>
        <dbReference type="Pfam" id="PF07993"/>
    </source>
</evidence>
<dbReference type="SUPFAM" id="SSF56801">
    <property type="entry name" value="Acetyl-CoA synthetase-like"/>
    <property type="match status" value="1"/>
</dbReference>
<dbReference type="EMBL" id="GL945475">
    <property type="protein sequence ID" value="EGO03250.1"/>
    <property type="molecule type" value="Genomic_DNA"/>
</dbReference>
<protein>
    <recommendedName>
        <fullName evidence="7">Polyketide synthase phosphopantetheine-binding domain-containing protein</fullName>
    </recommendedName>
</protein>
<dbReference type="InParanoid" id="F8PK10"/>
<dbReference type="Pfam" id="PF00501">
    <property type="entry name" value="AMP-binding"/>
    <property type="match status" value="1"/>
</dbReference>
<dbReference type="PANTHER" id="PTHR43439">
    <property type="entry name" value="PHENYLACETATE-COENZYME A LIGASE"/>
    <property type="match status" value="1"/>
</dbReference>
<dbReference type="InterPro" id="IPR013120">
    <property type="entry name" value="FAR_NAD-bd"/>
</dbReference>
<dbReference type="AlphaFoldDB" id="F8PK10"/>
<dbReference type="Pfam" id="PF07993">
    <property type="entry name" value="NAD_binding_4"/>
    <property type="match status" value="1"/>
</dbReference>
<gene>
    <name evidence="5" type="ORF">SERLA73DRAFT_83206</name>
</gene>
<dbReference type="PROSITE" id="PS00455">
    <property type="entry name" value="AMP_BINDING"/>
    <property type="match status" value="1"/>
</dbReference>
<organism evidence="6">
    <name type="scientific">Serpula lacrymans var. lacrymans (strain S7.3)</name>
    <name type="common">Dry rot fungus</name>
    <dbReference type="NCBI Taxonomy" id="936435"/>
    <lineage>
        <taxon>Eukaryota</taxon>
        <taxon>Fungi</taxon>
        <taxon>Dikarya</taxon>
        <taxon>Basidiomycota</taxon>
        <taxon>Agaricomycotina</taxon>
        <taxon>Agaricomycetes</taxon>
        <taxon>Agaricomycetidae</taxon>
        <taxon>Boletales</taxon>
        <taxon>Coniophorineae</taxon>
        <taxon>Serpulaceae</taxon>
        <taxon>Serpula</taxon>
    </lineage>
</organism>
<dbReference type="InterPro" id="IPR042099">
    <property type="entry name" value="ANL_N_sf"/>
</dbReference>
<dbReference type="STRING" id="936435.F8PK10"/>
<dbReference type="Pfam" id="PF23562">
    <property type="entry name" value="AMP-binding_C_3"/>
    <property type="match status" value="1"/>
</dbReference>
<evidence type="ECO:0000256" key="2">
    <source>
        <dbReference type="ARBA" id="ARBA00022553"/>
    </source>
</evidence>
<dbReference type="Gene3D" id="3.40.50.720">
    <property type="entry name" value="NAD(P)-binding Rossmann-like Domain"/>
    <property type="match status" value="1"/>
</dbReference>
<dbReference type="SUPFAM" id="SSF51735">
    <property type="entry name" value="NAD(P)-binding Rossmann-fold domains"/>
    <property type="match status" value="1"/>
</dbReference>
<dbReference type="OMA" id="TESTWIR"/>
<dbReference type="Proteomes" id="UP000008063">
    <property type="component" value="Unassembled WGS sequence"/>
</dbReference>
<dbReference type="Gene3D" id="3.40.50.12780">
    <property type="entry name" value="N-terminal domain of ligase-like"/>
    <property type="match status" value="1"/>
</dbReference>
<dbReference type="InterPro" id="IPR036291">
    <property type="entry name" value="NAD(P)-bd_dom_sf"/>
</dbReference>
<accession>F8PK10</accession>
<evidence type="ECO:0000313" key="6">
    <source>
        <dbReference type="Proteomes" id="UP000008063"/>
    </source>
</evidence>
<dbReference type="PANTHER" id="PTHR43439:SF2">
    <property type="entry name" value="ENZYME, PUTATIVE (JCVI)-RELATED"/>
    <property type="match status" value="1"/>
</dbReference>
<evidence type="ECO:0000313" key="5">
    <source>
        <dbReference type="EMBL" id="EGO03250.1"/>
    </source>
</evidence>
<name>F8PK10_SERL3</name>
<evidence type="ECO:0008006" key="7">
    <source>
        <dbReference type="Google" id="ProtNLM"/>
    </source>
</evidence>
<feature type="domain" description="AMP-dependent synthetase/ligase" evidence="3">
    <location>
        <begin position="105"/>
        <end position="379"/>
    </location>
</feature>